<reference evidence="6" key="2">
    <citation type="submission" date="2023-11" db="UniProtKB">
        <authorList>
            <consortium name="WormBaseParasite"/>
        </authorList>
    </citation>
    <scope>IDENTIFICATION</scope>
</reference>
<dbReference type="InterPro" id="IPR028156">
    <property type="entry name" value="RIP"/>
</dbReference>
<dbReference type="Pfam" id="PF14768">
    <property type="entry name" value="RPA_interact_C"/>
    <property type="match status" value="1"/>
</dbReference>
<name>A0AA85IZJ6_TRIRE</name>
<keyword evidence="3" id="KW-0862">Zinc</keyword>
<evidence type="ECO:0000256" key="3">
    <source>
        <dbReference type="ARBA" id="ARBA00022833"/>
    </source>
</evidence>
<keyword evidence="1" id="KW-0479">Metal-binding</keyword>
<dbReference type="GO" id="GO:0008270">
    <property type="term" value="F:zinc ion binding"/>
    <property type="evidence" value="ECO:0007669"/>
    <property type="project" value="UniProtKB-KW"/>
</dbReference>
<dbReference type="InterPro" id="IPR028159">
    <property type="entry name" value="RPA_interact_C_dom"/>
</dbReference>
<reference evidence="5" key="1">
    <citation type="submission" date="2022-06" db="EMBL/GenBank/DDBJ databases">
        <authorList>
            <person name="Berger JAMES D."/>
            <person name="Berger JAMES D."/>
        </authorList>
    </citation>
    <scope>NUCLEOTIDE SEQUENCE [LARGE SCALE GENOMIC DNA]</scope>
</reference>
<dbReference type="AlphaFoldDB" id="A0AA85IZJ6"/>
<keyword evidence="2" id="KW-0863">Zinc-finger</keyword>
<dbReference type="PANTHER" id="PTHR31742">
    <property type="entry name" value="RPA-INTERACTING PROTEIN RPAIN"/>
    <property type="match status" value="1"/>
</dbReference>
<dbReference type="Proteomes" id="UP000050795">
    <property type="component" value="Unassembled WGS sequence"/>
</dbReference>
<sequence>MMNRHKEFYAKHVQHKDDKWKDILHKRFMEAMKSKRTEFIDHLRNIHNSEPTNLSDEILLQEKRELLKSLIADSETEQLDVDSLIELQDRVLDELSTEIDDYLNPEFWINPDNCVENFCHTNDENPVVCPICRNGYLSLLGTVLTCPSCKLNLDTQTDSLNLSTIGDSLSDAEKKHNASGCSDTLHAWLIDQNSHCQSNIQSCSSSSISISEDLISKEMITLLCIGCDTCSFMEVVV</sequence>
<dbReference type="PANTHER" id="PTHR31742:SF1">
    <property type="entry name" value="RPA-INTERACTING PROTEIN"/>
    <property type="match status" value="1"/>
</dbReference>
<evidence type="ECO:0000256" key="2">
    <source>
        <dbReference type="ARBA" id="ARBA00022771"/>
    </source>
</evidence>
<accession>A0AA85IZJ6</accession>
<proteinExistence type="predicted"/>
<dbReference type="WBParaSite" id="TREG1_122540.1">
    <property type="protein sequence ID" value="TREG1_122540.1"/>
    <property type="gene ID" value="TREG1_122540"/>
</dbReference>
<keyword evidence="5" id="KW-1185">Reference proteome</keyword>
<evidence type="ECO:0000259" key="4">
    <source>
        <dbReference type="Pfam" id="PF14768"/>
    </source>
</evidence>
<evidence type="ECO:0000313" key="5">
    <source>
        <dbReference type="Proteomes" id="UP000050795"/>
    </source>
</evidence>
<dbReference type="GO" id="GO:0005634">
    <property type="term" value="C:nucleus"/>
    <property type="evidence" value="ECO:0007669"/>
    <property type="project" value="TreeGrafter"/>
</dbReference>
<evidence type="ECO:0000313" key="6">
    <source>
        <dbReference type="WBParaSite" id="TREG1_122540.1"/>
    </source>
</evidence>
<dbReference type="GO" id="GO:0006606">
    <property type="term" value="P:protein import into nucleus"/>
    <property type="evidence" value="ECO:0007669"/>
    <property type="project" value="TreeGrafter"/>
</dbReference>
<feature type="domain" description="RPA-interacting protein C-terminal" evidence="4">
    <location>
        <begin position="128"/>
        <end position="207"/>
    </location>
</feature>
<evidence type="ECO:0000256" key="1">
    <source>
        <dbReference type="ARBA" id="ARBA00022723"/>
    </source>
</evidence>
<protein>
    <recommendedName>
        <fullName evidence="4">RPA-interacting protein C-terminal domain-containing protein</fullName>
    </recommendedName>
</protein>
<organism evidence="5 6">
    <name type="scientific">Trichobilharzia regenti</name>
    <name type="common">Nasal bird schistosome</name>
    <dbReference type="NCBI Taxonomy" id="157069"/>
    <lineage>
        <taxon>Eukaryota</taxon>
        <taxon>Metazoa</taxon>
        <taxon>Spiralia</taxon>
        <taxon>Lophotrochozoa</taxon>
        <taxon>Platyhelminthes</taxon>
        <taxon>Trematoda</taxon>
        <taxon>Digenea</taxon>
        <taxon>Strigeidida</taxon>
        <taxon>Schistosomatoidea</taxon>
        <taxon>Schistosomatidae</taxon>
        <taxon>Trichobilharzia</taxon>
    </lineage>
</organism>